<comment type="caution">
    <text evidence="2">The sequence shown here is derived from an EMBL/GenBank/DDBJ whole genome shotgun (WGS) entry which is preliminary data.</text>
</comment>
<feature type="compositionally biased region" description="Low complexity" evidence="1">
    <location>
        <begin position="122"/>
        <end position="133"/>
    </location>
</feature>
<dbReference type="EMBL" id="JBEZFP010000024">
    <property type="protein sequence ID" value="MEU8134240.1"/>
    <property type="molecule type" value="Genomic_DNA"/>
</dbReference>
<protein>
    <recommendedName>
        <fullName evidence="4">SWIM-type domain-containing protein</fullName>
    </recommendedName>
</protein>
<name>A0ABV3DER6_9ACTN</name>
<gene>
    <name evidence="2" type="ORF">AB0C36_12095</name>
</gene>
<dbReference type="Proteomes" id="UP001551482">
    <property type="component" value="Unassembled WGS sequence"/>
</dbReference>
<evidence type="ECO:0000256" key="1">
    <source>
        <dbReference type="SAM" id="MobiDB-lite"/>
    </source>
</evidence>
<proteinExistence type="predicted"/>
<organism evidence="2 3">
    <name type="scientific">Streptodolium elevatio</name>
    <dbReference type="NCBI Taxonomy" id="3157996"/>
    <lineage>
        <taxon>Bacteria</taxon>
        <taxon>Bacillati</taxon>
        <taxon>Actinomycetota</taxon>
        <taxon>Actinomycetes</taxon>
        <taxon>Kitasatosporales</taxon>
        <taxon>Streptomycetaceae</taxon>
        <taxon>Streptodolium</taxon>
    </lineage>
</organism>
<feature type="region of interest" description="Disordered" evidence="1">
    <location>
        <begin position="122"/>
        <end position="223"/>
    </location>
</feature>
<feature type="region of interest" description="Disordered" evidence="1">
    <location>
        <begin position="621"/>
        <end position="659"/>
    </location>
</feature>
<feature type="compositionally biased region" description="Low complexity" evidence="1">
    <location>
        <begin position="621"/>
        <end position="643"/>
    </location>
</feature>
<feature type="compositionally biased region" description="Basic and acidic residues" evidence="1">
    <location>
        <begin position="172"/>
        <end position="182"/>
    </location>
</feature>
<dbReference type="RefSeq" id="WP_358352731.1">
    <property type="nucleotide sequence ID" value="NZ_JBEZFP010000024.1"/>
</dbReference>
<feature type="compositionally biased region" description="Low complexity" evidence="1">
    <location>
        <begin position="190"/>
        <end position="223"/>
    </location>
</feature>
<keyword evidence="3" id="KW-1185">Reference proteome</keyword>
<evidence type="ECO:0008006" key="4">
    <source>
        <dbReference type="Google" id="ProtNLM"/>
    </source>
</evidence>
<accession>A0ABV3DER6</accession>
<evidence type="ECO:0000313" key="3">
    <source>
        <dbReference type="Proteomes" id="UP001551482"/>
    </source>
</evidence>
<reference evidence="2 3" key="1">
    <citation type="submission" date="2024-06" db="EMBL/GenBank/DDBJ databases">
        <title>The Natural Products Discovery Center: Release of the First 8490 Sequenced Strains for Exploring Actinobacteria Biosynthetic Diversity.</title>
        <authorList>
            <person name="Kalkreuter E."/>
            <person name="Kautsar S.A."/>
            <person name="Yang D."/>
            <person name="Bader C.D."/>
            <person name="Teijaro C.N."/>
            <person name="Fluegel L."/>
            <person name="Davis C.M."/>
            <person name="Simpson J.R."/>
            <person name="Lauterbach L."/>
            <person name="Steele A.D."/>
            <person name="Gui C."/>
            <person name="Meng S."/>
            <person name="Li G."/>
            <person name="Viehrig K."/>
            <person name="Ye F."/>
            <person name="Su P."/>
            <person name="Kiefer A.F."/>
            <person name="Nichols A."/>
            <person name="Cepeda A.J."/>
            <person name="Yan W."/>
            <person name="Fan B."/>
            <person name="Jiang Y."/>
            <person name="Adhikari A."/>
            <person name="Zheng C.-J."/>
            <person name="Schuster L."/>
            <person name="Cowan T.M."/>
            <person name="Smanski M.J."/>
            <person name="Chevrette M.G."/>
            <person name="De Carvalho L.P.S."/>
            <person name="Shen B."/>
        </authorList>
    </citation>
    <scope>NUCLEOTIDE SEQUENCE [LARGE SCALE GENOMIC DNA]</scope>
    <source>
        <strain evidence="2 3">NPDC048946</strain>
    </source>
</reference>
<sequence length="774" mass="78077">MSTPDAALTSVAVRPGAVADIVEALPPRLRKRLDGAVEKLLARPVTRDGDTVRIAVDDDADLTLNAPGGVVRTAEDVVCACLLAPSCLHRAAAVSALTVALDDDLDLDADGDHVVAANAGAASAGGAAEPDGATTNECDGSAEAGEVRQSHTAGGRPDARDEPSPLNPRRGGPREKSDDHTGAHAAPGMPTATAVATASAPGTGTGTRAGTPTATGTGNGTATEITPAQHAAAHTLWKAAALVLDAGIPGAGAVQQAELLRAAHSAKLAGLHRGAAAAVSVTTALRAARADDPAHRLPDLAESLRELLDTADQLASPSAAAELLGTARQAYAHSGSLRLYGLFSEPLRTASGHAGVVTYTVGPDGALRTVSDVMPGTPERIAGAAARAVRMGDTALDHHALTRAGLMVSGATESPTGRLGAGASVRAVSASGAAWDADPLAALWAEPPSAQVARVLRARELPADARRAGAELLFLDVEILGPVAASLASGRGDRVAARCLRTGTPVQLLVADDHPALAFRDNLRLIASHRGLALRLVGRLEPGTEPAVRAFAVAPAPTTHGPAAVLTREGTPASEGHPVPVLTLAPALKGRVNLGLDRLQRADFTTARPAAVTTAAAAARADSGSADGSGDISADISADPAPARTEHAGPGDHSGVRPVAPPVATVAPPHVDEAPAYLVHRQVERAVAGGRPAVALAGTLARDTARLRRDGLTTGADLLEHLAASAADRGRDVFGRLLPADTERLARAWLATAAYARAVDAALTAHAWGPPGEL</sequence>
<evidence type="ECO:0000313" key="2">
    <source>
        <dbReference type="EMBL" id="MEU8134240.1"/>
    </source>
</evidence>